<dbReference type="Pfam" id="PF02310">
    <property type="entry name" value="B12-binding"/>
    <property type="match status" value="1"/>
</dbReference>
<dbReference type="CDD" id="cd01335">
    <property type="entry name" value="Radical_SAM"/>
    <property type="match status" value="1"/>
</dbReference>
<evidence type="ECO:0000256" key="3">
    <source>
        <dbReference type="ARBA" id="ARBA00022679"/>
    </source>
</evidence>
<dbReference type="EMBL" id="JARFPL010000020">
    <property type="protein sequence ID" value="MDF0593425.1"/>
    <property type="molecule type" value="Genomic_DNA"/>
</dbReference>
<name>A0ABT5XFJ1_9EURY</name>
<dbReference type="InterPro" id="IPR006638">
    <property type="entry name" value="Elp3/MiaA/NifB-like_rSAM"/>
</dbReference>
<dbReference type="SUPFAM" id="SSF102114">
    <property type="entry name" value="Radical SAM enzymes"/>
    <property type="match status" value="1"/>
</dbReference>
<keyword evidence="6" id="KW-0408">Iron</keyword>
<evidence type="ECO:0000259" key="8">
    <source>
        <dbReference type="PROSITE" id="PS51332"/>
    </source>
</evidence>
<evidence type="ECO:0000256" key="4">
    <source>
        <dbReference type="ARBA" id="ARBA00022691"/>
    </source>
</evidence>
<feature type="domain" description="B12-binding" evidence="8">
    <location>
        <begin position="10"/>
        <end position="136"/>
    </location>
</feature>
<dbReference type="Proteomes" id="UP001215956">
    <property type="component" value="Unassembled WGS sequence"/>
</dbReference>
<evidence type="ECO:0000256" key="5">
    <source>
        <dbReference type="ARBA" id="ARBA00022723"/>
    </source>
</evidence>
<dbReference type="PROSITE" id="PS51918">
    <property type="entry name" value="RADICAL_SAM"/>
    <property type="match status" value="1"/>
</dbReference>
<gene>
    <name evidence="10" type="ORF">P0O24_07505</name>
</gene>
<dbReference type="InterPro" id="IPR034466">
    <property type="entry name" value="Methyltransferase_Class_B"/>
</dbReference>
<dbReference type="Gene3D" id="3.40.50.280">
    <property type="entry name" value="Cobalamin-binding domain"/>
    <property type="match status" value="1"/>
</dbReference>
<dbReference type="RefSeq" id="WP_316969128.1">
    <property type="nucleotide sequence ID" value="NZ_JARFPL010000020.1"/>
</dbReference>
<dbReference type="CDD" id="cd02068">
    <property type="entry name" value="radical_SAM_B12_BD"/>
    <property type="match status" value="1"/>
</dbReference>
<evidence type="ECO:0000256" key="2">
    <source>
        <dbReference type="ARBA" id="ARBA00022603"/>
    </source>
</evidence>
<evidence type="ECO:0000256" key="1">
    <source>
        <dbReference type="ARBA" id="ARBA00001966"/>
    </source>
</evidence>
<dbReference type="SMART" id="SM00729">
    <property type="entry name" value="Elp3"/>
    <property type="match status" value="1"/>
</dbReference>
<keyword evidence="7" id="KW-0411">Iron-sulfur</keyword>
<dbReference type="InterPro" id="IPR058240">
    <property type="entry name" value="rSAM_sf"/>
</dbReference>
<dbReference type="InterPro" id="IPR023404">
    <property type="entry name" value="rSAM_horseshoe"/>
</dbReference>
<comment type="caution">
    <text evidence="10">The sequence shown here is derived from an EMBL/GenBank/DDBJ whole genome shotgun (WGS) entry which is preliminary data.</text>
</comment>
<accession>A0ABT5XFJ1</accession>
<dbReference type="PANTHER" id="PTHR43409">
    <property type="entry name" value="ANAEROBIC MAGNESIUM-PROTOPORPHYRIN IX MONOMETHYL ESTER CYCLASE-RELATED"/>
    <property type="match status" value="1"/>
</dbReference>
<keyword evidence="2" id="KW-0489">Methyltransferase</keyword>
<feature type="domain" description="Radical SAM core" evidence="9">
    <location>
        <begin position="204"/>
        <end position="425"/>
    </location>
</feature>
<dbReference type="Gene3D" id="3.80.30.20">
    <property type="entry name" value="tm_1862 like domain"/>
    <property type="match status" value="1"/>
</dbReference>
<organism evidence="10 11">
    <name type="scientific">Candidatus Methanocrinis alkalitolerans</name>
    <dbReference type="NCBI Taxonomy" id="3033395"/>
    <lineage>
        <taxon>Archaea</taxon>
        <taxon>Methanobacteriati</taxon>
        <taxon>Methanobacteriota</taxon>
        <taxon>Stenosarchaea group</taxon>
        <taxon>Methanomicrobia</taxon>
        <taxon>Methanotrichales</taxon>
        <taxon>Methanotrichaceae</taxon>
        <taxon>Methanocrinis</taxon>
    </lineage>
</organism>
<reference evidence="10 11" key="1">
    <citation type="submission" date="2023-03" db="EMBL/GenBank/DDBJ databases">
        <title>Whole genome sequencing of Methanotrichaceae archaeon M04Ac.</title>
        <authorList>
            <person name="Khomyakova M.A."/>
            <person name="Merkel A.Y."/>
            <person name="Slobodkin A.I."/>
        </authorList>
    </citation>
    <scope>NUCLEOTIDE SEQUENCE [LARGE SCALE GENOMIC DNA]</scope>
    <source>
        <strain evidence="10 11">M04Ac</strain>
    </source>
</reference>
<evidence type="ECO:0000313" key="10">
    <source>
        <dbReference type="EMBL" id="MDF0593425.1"/>
    </source>
</evidence>
<sequence>MTSVLLIYPHFKPRRKKSSFLFPPLGLGYVASSLREAGHRVNLLDCTFLERDEARRRAIASRAEVVGIYSMIFMRDDALGFARLLRDRTELLVAGGPEPSSDPVPFLDVFDIAVIGEGEETILEVLKSQEEGTDLEAVKGIAYRRDRNWGSIGDPQQGNKNLTDLEDEVVTTEQRPHLQDLNCIPFPARDLFANDDYIRYWKSHFGRASTAVITTRGCPFACEFCSRPVFGISYRERSAENVLDEVEVALDLGYDHIHFADDVFTLHRDRVLDICQGIRERRLSFRWECLGRVDSIDPTVASAMRGAGCERVLFGIESGSDPILKLMKKRITVQEAQRAISAARSAGLKTGAFFILCYPGETDDTVIETIRFATRLPLDYLSFTTPHPLPGTVLYERVREKIDSLDPPMDGGAIFDGEFSKRKMRFAKLKGDLQFGVRRRLGRGAPLVLSPFEAVTDGILRLMK</sequence>
<protein>
    <submittedName>
        <fullName evidence="10">Radical SAM protein</fullName>
    </submittedName>
</protein>
<evidence type="ECO:0000256" key="7">
    <source>
        <dbReference type="ARBA" id="ARBA00023014"/>
    </source>
</evidence>
<keyword evidence="4" id="KW-0949">S-adenosyl-L-methionine</keyword>
<dbReference type="SFLD" id="SFLDG01082">
    <property type="entry name" value="B12-binding_domain_containing"/>
    <property type="match status" value="1"/>
</dbReference>
<dbReference type="PROSITE" id="PS51332">
    <property type="entry name" value="B12_BINDING"/>
    <property type="match status" value="1"/>
</dbReference>
<evidence type="ECO:0000256" key="6">
    <source>
        <dbReference type="ARBA" id="ARBA00023004"/>
    </source>
</evidence>
<dbReference type="SFLD" id="SFLDG01123">
    <property type="entry name" value="methyltransferase_(Class_B)"/>
    <property type="match status" value="1"/>
</dbReference>
<dbReference type="Pfam" id="PF04055">
    <property type="entry name" value="Radical_SAM"/>
    <property type="match status" value="1"/>
</dbReference>
<dbReference type="InterPro" id="IPR006158">
    <property type="entry name" value="Cobalamin-bd"/>
</dbReference>
<keyword evidence="11" id="KW-1185">Reference proteome</keyword>
<keyword evidence="5" id="KW-0479">Metal-binding</keyword>
<dbReference type="InterPro" id="IPR007197">
    <property type="entry name" value="rSAM"/>
</dbReference>
<comment type="cofactor">
    <cofactor evidence="1">
        <name>[4Fe-4S] cluster</name>
        <dbReference type="ChEBI" id="CHEBI:49883"/>
    </cofactor>
</comment>
<evidence type="ECO:0000313" key="11">
    <source>
        <dbReference type="Proteomes" id="UP001215956"/>
    </source>
</evidence>
<evidence type="ECO:0000259" key="9">
    <source>
        <dbReference type="PROSITE" id="PS51918"/>
    </source>
</evidence>
<dbReference type="SFLD" id="SFLDS00029">
    <property type="entry name" value="Radical_SAM"/>
    <property type="match status" value="1"/>
</dbReference>
<proteinExistence type="predicted"/>
<dbReference type="PANTHER" id="PTHR43409:SF7">
    <property type="entry name" value="BLL1977 PROTEIN"/>
    <property type="match status" value="1"/>
</dbReference>
<keyword evidence="3" id="KW-0808">Transferase</keyword>
<dbReference type="InterPro" id="IPR051198">
    <property type="entry name" value="BchE-like"/>
</dbReference>